<evidence type="ECO:0000256" key="1">
    <source>
        <dbReference type="SAM" id="Coils"/>
    </source>
</evidence>
<accession>A0A656HC12</accession>
<proteinExistence type="predicted"/>
<dbReference type="RefSeq" id="WP_002706953.1">
    <property type="nucleotide sequence ID" value="NZ_JH651384.1"/>
</dbReference>
<dbReference type="Pfam" id="PF14520">
    <property type="entry name" value="HHH_5"/>
    <property type="match status" value="1"/>
</dbReference>
<keyword evidence="2" id="KW-0812">Transmembrane</keyword>
<evidence type="ECO:0000313" key="4">
    <source>
        <dbReference type="Proteomes" id="UP000005317"/>
    </source>
</evidence>
<evidence type="ECO:0000313" key="3">
    <source>
        <dbReference type="EMBL" id="EIJ32990.1"/>
    </source>
</evidence>
<feature type="transmembrane region" description="Helical" evidence="2">
    <location>
        <begin position="12"/>
        <end position="34"/>
    </location>
</feature>
<name>A0A656HC12_THINJ</name>
<evidence type="ECO:0008006" key="5">
    <source>
        <dbReference type="Google" id="ProtNLM"/>
    </source>
</evidence>
<keyword evidence="4" id="KW-1185">Reference proteome</keyword>
<feature type="coiled-coil region" evidence="1">
    <location>
        <begin position="38"/>
        <end position="79"/>
    </location>
</feature>
<evidence type="ECO:0000256" key="2">
    <source>
        <dbReference type="SAM" id="Phobius"/>
    </source>
</evidence>
<dbReference type="Proteomes" id="UP000005317">
    <property type="component" value="Unassembled WGS sequence"/>
</dbReference>
<reference evidence="4" key="1">
    <citation type="journal article" date="2011" name="Stand. Genomic Sci.">
        <title>Genome sequence of the filamentous, gliding Thiothrix nivea neotype strain (JP2(T)).</title>
        <authorList>
            <person name="Lapidus A."/>
            <person name="Nolan M."/>
            <person name="Lucas S."/>
            <person name="Glavina Del Rio T."/>
            <person name="Tice H."/>
            <person name="Cheng J.F."/>
            <person name="Tapia R."/>
            <person name="Han C."/>
            <person name="Goodwin L."/>
            <person name="Pitluck S."/>
            <person name="Liolios K."/>
            <person name="Pagani I."/>
            <person name="Ivanova N."/>
            <person name="Huntemann M."/>
            <person name="Mavromatis K."/>
            <person name="Mikhailova N."/>
            <person name="Pati A."/>
            <person name="Chen A."/>
            <person name="Palaniappan K."/>
            <person name="Land M."/>
            <person name="Brambilla E.M."/>
            <person name="Rohde M."/>
            <person name="Abt B."/>
            <person name="Verbarg S."/>
            <person name="Goker M."/>
            <person name="Bristow J."/>
            <person name="Eisen J.A."/>
            <person name="Markowitz V."/>
            <person name="Hugenholtz P."/>
            <person name="Kyrpides N.C."/>
            <person name="Klenk H.P."/>
            <person name="Woyke T."/>
        </authorList>
    </citation>
    <scope>NUCLEOTIDE SEQUENCE [LARGE SCALE GENOMIC DNA]</scope>
    <source>
        <strain evidence="4">ATCC 35100 / DSM 5205 / JP2</strain>
    </source>
</reference>
<dbReference type="OrthoDB" id="1493222at2"/>
<dbReference type="Gene3D" id="1.10.150.20">
    <property type="entry name" value="5' to 3' exonuclease, C-terminal subdomain"/>
    <property type="match status" value="1"/>
</dbReference>
<dbReference type="EMBL" id="JH651384">
    <property type="protein sequence ID" value="EIJ32990.1"/>
    <property type="molecule type" value="Genomic_DNA"/>
</dbReference>
<sequence>MSEFISHISPLAGIFILGVLAGWIVEWIFVRLFVPNPGKKAETELKASRKQVEDLQKKNAELQASLTAAQASAAKAEKLAAETKAAPAPAAIVEAKAAPAAAAETKPAAKPVPAKVEAALVGTGNDDLTKLGGVGPKLAEAMNAAGISSYAQIAELGVEQLNERLAASGIRYSKAAVESWAPQAKLAAMGDWEALKNYQASLKA</sequence>
<dbReference type="AlphaFoldDB" id="A0A656HC12"/>
<keyword evidence="1" id="KW-0175">Coiled coil</keyword>
<protein>
    <recommendedName>
        <fullName evidence="5">LSU ribosomal protein L21p</fullName>
    </recommendedName>
</protein>
<gene>
    <name evidence="3" type="ORF">Thini_0334</name>
</gene>
<organism evidence="3 4">
    <name type="scientific">Thiothrix nivea (strain ATCC 35100 / DSM 5205 / JP2)</name>
    <dbReference type="NCBI Taxonomy" id="870187"/>
    <lineage>
        <taxon>Bacteria</taxon>
        <taxon>Pseudomonadati</taxon>
        <taxon>Pseudomonadota</taxon>
        <taxon>Gammaproteobacteria</taxon>
        <taxon>Thiotrichales</taxon>
        <taxon>Thiotrichaceae</taxon>
        <taxon>Thiothrix</taxon>
    </lineage>
</organism>
<keyword evidence="2" id="KW-0472">Membrane</keyword>
<keyword evidence="2" id="KW-1133">Transmembrane helix</keyword>